<organism evidence="1 2">
    <name type="scientific">Hymenobacter busanensis</name>
    <dbReference type="NCBI Taxonomy" id="2607656"/>
    <lineage>
        <taxon>Bacteria</taxon>
        <taxon>Pseudomonadati</taxon>
        <taxon>Bacteroidota</taxon>
        <taxon>Cytophagia</taxon>
        <taxon>Cytophagales</taxon>
        <taxon>Hymenobacteraceae</taxon>
        <taxon>Hymenobacter</taxon>
    </lineage>
</organism>
<accession>A0A7L4ZVN7</accession>
<dbReference type="EMBL" id="VTWU01000004">
    <property type="protein sequence ID" value="KAA9332382.1"/>
    <property type="molecule type" value="Genomic_DNA"/>
</dbReference>
<keyword evidence="2" id="KW-1185">Reference proteome</keyword>
<protein>
    <submittedName>
        <fullName evidence="1">T9SS type A sorting domain-containing protein</fullName>
    </submittedName>
</protein>
<dbReference type="PANTHER" id="PTHR35580:SF1">
    <property type="entry name" value="PHYTASE-LIKE DOMAIN-CONTAINING PROTEIN"/>
    <property type="match status" value="1"/>
</dbReference>
<dbReference type="InterPro" id="IPR010620">
    <property type="entry name" value="SBBP_repeat"/>
</dbReference>
<dbReference type="InterPro" id="IPR052918">
    <property type="entry name" value="Motility_Chemotaxis_Reg"/>
</dbReference>
<dbReference type="AlphaFoldDB" id="A0A7L4ZVN7"/>
<dbReference type="RefSeq" id="WP_151079323.1">
    <property type="nucleotide sequence ID" value="NZ_CP047647.1"/>
</dbReference>
<dbReference type="InterPro" id="IPR026444">
    <property type="entry name" value="Secre_tail"/>
</dbReference>
<name>A0A7L4ZVN7_9BACT</name>
<gene>
    <name evidence="1" type="ORF">F0P96_12985</name>
</gene>
<dbReference type="NCBIfam" id="TIGR04183">
    <property type="entry name" value="Por_Secre_tail"/>
    <property type="match status" value="1"/>
</dbReference>
<reference evidence="1 2" key="1">
    <citation type="submission" date="2019-09" db="EMBL/GenBank/DDBJ databases">
        <title>Genome sequence of Hymenobacter sp. M3.</title>
        <authorList>
            <person name="Srinivasan S."/>
        </authorList>
    </citation>
    <scope>NUCLEOTIDE SEQUENCE [LARGE SCALE GENOMIC DNA]</scope>
    <source>
        <strain evidence="1 2">M3</strain>
    </source>
</reference>
<dbReference type="PANTHER" id="PTHR35580">
    <property type="entry name" value="CELL SURFACE GLYCOPROTEIN (S-LAYER PROTEIN)-LIKE PROTEIN"/>
    <property type="match status" value="1"/>
</dbReference>
<sequence length="558" mass="56464">MVLILRPAFPALRRLCVAAAGLALALTAQAQPTPGWAWARGLHGTGNDAFRDAATDATGNAYVVGSFEGTAAVAGTAFTSLGDADAVVAKLDAAGTTQWVRRFGGTGYQEARHVSVDAAGNIFVTGILEGTATFGSVVLSSRPGGEGFFVVKLDAQGTVLWGQLADSGNNVGSYGVQPDGAGGAYVGAVFTDGAQMGNTTFPAYTAGAFLARLDAQGAVLWVREQASNRVTGQQGQLTGNGLAVGGGYVYAAGSFGGTVSFGGGVLNAPTSTNAWVASYDAQGQQRWVRQGGSTAGYDVAQALAATAAGEVYVSGEFSGAATFGTLSLPGTGTSSDAMLLKFDAQGNGLWARQVDGPGQEAGYGVALDPLGNVYQVGSYSTGGRASGVVMYNDGDLDVFMVSYTSQGFGRGVYATGGPGEDIAVALTPPTAGSTCIVGGFGGPTIRFYPAVLTNQGPAARYVYDGFVARLTGLVTSSRAPQHAAPLTAFPNPATDYVQLPALPTGSPVQLLDPLGRVVRTATATGTTQLSVQGLPAGLYLLRATDAQGRSYAGQVMVQ</sequence>
<dbReference type="Pfam" id="PF18962">
    <property type="entry name" value="Por_Secre_tail"/>
    <property type="match status" value="1"/>
</dbReference>
<evidence type="ECO:0000313" key="2">
    <source>
        <dbReference type="Proteomes" id="UP000326380"/>
    </source>
</evidence>
<comment type="caution">
    <text evidence="1">The sequence shown here is derived from an EMBL/GenBank/DDBJ whole genome shotgun (WGS) entry which is preliminary data.</text>
</comment>
<dbReference type="Pfam" id="PF06739">
    <property type="entry name" value="SBBP"/>
    <property type="match status" value="1"/>
</dbReference>
<proteinExistence type="predicted"/>
<evidence type="ECO:0000313" key="1">
    <source>
        <dbReference type="EMBL" id="KAA9332382.1"/>
    </source>
</evidence>
<dbReference type="Proteomes" id="UP000326380">
    <property type="component" value="Unassembled WGS sequence"/>
</dbReference>